<feature type="domain" description="RsdA/BaiN/AoA(So)-like insert" evidence="5">
    <location>
        <begin position="191"/>
        <end position="351"/>
    </location>
</feature>
<dbReference type="InterPro" id="IPR057661">
    <property type="entry name" value="RsdA/BaiN/AoA(So)_Rossmann"/>
</dbReference>
<organism evidence="6 7">
    <name type="scientific">Aureibacter tunicatorum</name>
    <dbReference type="NCBI Taxonomy" id="866807"/>
    <lineage>
        <taxon>Bacteria</taxon>
        <taxon>Pseudomonadati</taxon>
        <taxon>Bacteroidota</taxon>
        <taxon>Cytophagia</taxon>
        <taxon>Cytophagales</taxon>
        <taxon>Persicobacteraceae</taxon>
        <taxon>Aureibacter</taxon>
    </lineage>
</organism>
<comment type="caution">
    <text evidence="6">The sequence shown here is derived from an EMBL/GenBank/DDBJ whole genome shotgun (WGS) entry which is preliminary data.</text>
</comment>
<dbReference type="NCBIfam" id="TIGR00275">
    <property type="entry name" value="aminoacetone oxidase family FAD-binding enzyme"/>
    <property type="match status" value="1"/>
</dbReference>
<evidence type="ECO:0000259" key="5">
    <source>
        <dbReference type="Pfam" id="PF22780"/>
    </source>
</evidence>
<proteinExistence type="predicted"/>
<feature type="domain" description="RsdA/BaiN/AoA(So)-like Rossmann fold-like" evidence="4">
    <location>
        <begin position="6"/>
        <end position="404"/>
    </location>
</feature>
<dbReference type="SUPFAM" id="SSF51905">
    <property type="entry name" value="FAD/NAD(P)-binding domain"/>
    <property type="match status" value="1"/>
</dbReference>
<evidence type="ECO:0000256" key="3">
    <source>
        <dbReference type="ARBA" id="ARBA00022827"/>
    </source>
</evidence>
<evidence type="ECO:0008006" key="8">
    <source>
        <dbReference type="Google" id="ProtNLM"/>
    </source>
</evidence>
<dbReference type="Gene3D" id="1.10.8.260">
    <property type="entry name" value="HI0933 insert domain-like"/>
    <property type="match status" value="1"/>
</dbReference>
<dbReference type="SUPFAM" id="SSF160996">
    <property type="entry name" value="HI0933 insert domain-like"/>
    <property type="match status" value="1"/>
</dbReference>
<dbReference type="InterPro" id="IPR036188">
    <property type="entry name" value="FAD/NAD-bd_sf"/>
</dbReference>
<dbReference type="PRINTS" id="PR00411">
    <property type="entry name" value="PNDRDTASEI"/>
</dbReference>
<dbReference type="PRINTS" id="PR00368">
    <property type="entry name" value="FADPNR"/>
</dbReference>
<evidence type="ECO:0000256" key="2">
    <source>
        <dbReference type="ARBA" id="ARBA00022630"/>
    </source>
</evidence>
<dbReference type="Pfam" id="PF03486">
    <property type="entry name" value="HI0933_like"/>
    <property type="match status" value="1"/>
</dbReference>
<dbReference type="RefSeq" id="WP_309939521.1">
    <property type="nucleotide sequence ID" value="NZ_AP025305.1"/>
</dbReference>
<reference evidence="6" key="1">
    <citation type="submission" date="2023-07" db="EMBL/GenBank/DDBJ databases">
        <title>Genomic Encyclopedia of Type Strains, Phase IV (KMG-IV): sequencing the most valuable type-strain genomes for metagenomic binning, comparative biology and taxonomic classification.</title>
        <authorList>
            <person name="Goeker M."/>
        </authorList>
    </citation>
    <scope>NUCLEOTIDE SEQUENCE</scope>
    <source>
        <strain evidence="6">DSM 26174</strain>
    </source>
</reference>
<evidence type="ECO:0000313" key="7">
    <source>
        <dbReference type="Proteomes" id="UP001185092"/>
    </source>
</evidence>
<name>A0AAE3XPP4_9BACT</name>
<protein>
    <recommendedName>
        <fullName evidence="8">Flavoprotein</fullName>
    </recommendedName>
</protein>
<dbReference type="InterPro" id="IPR023166">
    <property type="entry name" value="BaiN-like_dom_sf"/>
</dbReference>
<evidence type="ECO:0000256" key="1">
    <source>
        <dbReference type="ARBA" id="ARBA00001974"/>
    </source>
</evidence>
<dbReference type="Proteomes" id="UP001185092">
    <property type="component" value="Unassembled WGS sequence"/>
</dbReference>
<dbReference type="Gene3D" id="3.50.50.60">
    <property type="entry name" value="FAD/NAD(P)-binding domain"/>
    <property type="match status" value="1"/>
</dbReference>
<dbReference type="PANTHER" id="PTHR42887">
    <property type="entry name" value="OS12G0638800 PROTEIN"/>
    <property type="match status" value="1"/>
</dbReference>
<comment type="cofactor">
    <cofactor evidence="1">
        <name>FAD</name>
        <dbReference type="ChEBI" id="CHEBI:57692"/>
    </cofactor>
</comment>
<keyword evidence="3" id="KW-0274">FAD</keyword>
<dbReference type="InterPro" id="IPR055178">
    <property type="entry name" value="RsdA/BaiN/AoA(So)-like_dom"/>
</dbReference>
<dbReference type="Pfam" id="PF22780">
    <property type="entry name" value="HI0933_like_1st"/>
    <property type="match status" value="1"/>
</dbReference>
<sequence length="414" mass="45565">MSKVKDIVIVGGGAAGFFAASILSESLVGLKITILEKTSKVLSKVKVSGGGRCNVTNSKNSIGDFSKAYPRGKNQMKKMLKHFSNQDMVDWLEGKGVSMKVEEDGRIFPFSNSSQSIIDCFTTVCEDNDVELLTGMKVENIKQDEEVGFVLSTNKGDIGAKHVLVATGGFPSLGGYDFLADLDLNMIEPIPSLFTFNIPKSPLKFLQGLSVENARVKVLGTKLEEEGAVLVTHWGLSGPGILKLSAYGAKSLSERDYRFGIHINWLGNKSEDELRNELIDYKSNYPSRKVSKYQLFGLPKRLWDNLLSQSEISEGKIWSEVSKKSFNKLVENIYRMELAVDGKTTFKEEFVTCGGVDMGEIDVNTMQSKKYAGLYFAGEILNVDGITGGYNFQNAWSGAFIAAKNIIKENNDAE</sequence>
<accession>A0AAE3XPP4</accession>
<dbReference type="Gene3D" id="2.40.30.10">
    <property type="entry name" value="Translation factors"/>
    <property type="match status" value="1"/>
</dbReference>
<evidence type="ECO:0000313" key="6">
    <source>
        <dbReference type="EMBL" id="MDR6239759.1"/>
    </source>
</evidence>
<keyword evidence="2" id="KW-0285">Flavoprotein</keyword>
<dbReference type="PANTHER" id="PTHR42887:SF2">
    <property type="entry name" value="OS12G0638800 PROTEIN"/>
    <property type="match status" value="1"/>
</dbReference>
<evidence type="ECO:0000259" key="4">
    <source>
        <dbReference type="Pfam" id="PF03486"/>
    </source>
</evidence>
<dbReference type="EMBL" id="JAVDQD010000003">
    <property type="protein sequence ID" value="MDR6239759.1"/>
    <property type="molecule type" value="Genomic_DNA"/>
</dbReference>
<dbReference type="AlphaFoldDB" id="A0AAE3XPP4"/>
<keyword evidence="7" id="KW-1185">Reference proteome</keyword>
<gene>
    <name evidence="6" type="ORF">HNQ88_002807</name>
</gene>
<dbReference type="InterPro" id="IPR004792">
    <property type="entry name" value="BaiN-like"/>
</dbReference>